<dbReference type="Pfam" id="PF20927">
    <property type="entry name" value="Htt_C-HEAT"/>
    <property type="match status" value="1"/>
</dbReference>
<gene>
    <name evidence="1" type="ORF">JYU34_019493</name>
</gene>
<protein>
    <submittedName>
        <fullName evidence="1">Uncharacterized protein</fullName>
    </submittedName>
</protein>
<dbReference type="PANTHER" id="PTHR10170">
    <property type="entry name" value="HUNTINGTON DISEASE PROTEIN"/>
    <property type="match status" value="1"/>
</dbReference>
<dbReference type="PANTHER" id="PTHR10170:SF10">
    <property type="entry name" value="HUNTINGTIN"/>
    <property type="match status" value="1"/>
</dbReference>
<dbReference type="Pfam" id="PF20925">
    <property type="entry name" value="Htt_bridge"/>
    <property type="match status" value="1"/>
</dbReference>
<dbReference type="EMBL" id="JAHIBW010000026">
    <property type="protein sequence ID" value="KAG7297483.1"/>
    <property type="molecule type" value="Genomic_DNA"/>
</dbReference>
<evidence type="ECO:0000313" key="2">
    <source>
        <dbReference type="Proteomes" id="UP000823941"/>
    </source>
</evidence>
<proteinExistence type="predicted"/>
<name>A0ABQ7PXL9_PLUXY</name>
<dbReference type="InterPro" id="IPR028426">
    <property type="entry name" value="Huntingtin_fam"/>
</dbReference>
<comment type="caution">
    <text evidence="1">The sequence shown here is derived from an EMBL/GenBank/DDBJ whole genome shotgun (WGS) entry which is preliminary data.</text>
</comment>
<keyword evidence="2" id="KW-1185">Reference proteome</keyword>
<feature type="non-terminal residue" evidence="1">
    <location>
        <position position="855"/>
    </location>
</feature>
<accession>A0ABQ7PXL9</accession>
<dbReference type="InterPro" id="IPR048412">
    <property type="entry name" value="Htt_bridge"/>
</dbReference>
<sequence length="855" mass="95985">MKFVVHLTWLIANRTSTFVAHYADAKPLIDKLNENASASGLLVQAIAARGARVSGELALNTLSILSGCHESQSGPLVFLICRMLGQLEPAVAMSCSNIHQCPCRYESVAVARCTLLASLPSDQVLMQLTREDVSIALETLQRDRGQMRGSRLISALTALQSAVWQASPVSSPRAVSTAYVRTAVVDAPWLATLVKNRCCQTNSATSPKVPKHHELALLLSNLSKEDLTTVMDCQEFDRKLIASCFKVACDGYLKEFYDIISAYETREIDKEQVKQQREILKMKEEMNANVDSNKLNVANTLHVFKKSDNKESKSQFFIPISEDSDLKEKFGNLELTEEEIEVIPPAVPNLYLTAITTLDKSLTDIIRLFPKQNRPLSQSENFDLSVEQTIDRYTKRCHQVFQDKLFYQEFITAQTMLTGFLESFARLKAFFDDVDCDIYDKCKADVLPTLLAKNIALFSMVSLQYLSFLIKNKKLVETQVNTDASLLETDIVTEKVVVDNVICVTLGNVSKALSFKEIWSELNVTKYENRSQSAISCLYAVVKYFVKDTKPLTLKNYLQPEEKGPTSDITLIYDKLLTLIEYWEDTFYKKGLSVDNDVIGQSYRKPLESLLVSLARLDIAHPTALIPPPAWACVVPPSSEPARRVHLPLHALRDLDVLDAFLFRVHLIGWSSKKQFEEIWVALLAAFGGNGVHRAVAGVMQLLLGAVSGHLPRQPALYPMPQLRKILAGTSAYDAVFERVNLERIPLQKDCDGPLYHCAQFNTEFLMLASVTVTSESAYDAVFERVNLERIPLQKDCDGPLYHCAQFNTEFLMLASDASFTARQQLKRMRKNQDIDINSCLQLLIDVATNMLEPK</sequence>
<organism evidence="1 2">
    <name type="scientific">Plutella xylostella</name>
    <name type="common">Diamondback moth</name>
    <name type="synonym">Plutella maculipennis</name>
    <dbReference type="NCBI Taxonomy" id="51655"/>
    <lineage>
        <taxon>Eukaryota</taxon>
        <taxon>Metazoa</taxon>
        <taxon>Ecdysozoa</taxon>
        <taxon>Arthropoda</taxon>
        <taxon>Hexapoda</taxon>
        <taxon>Insecta</taxon>
        <taxon>Pterygota</taxon>
        <taxon>Neoptera</taxon>
        <taxon>Endopterygota</taxon>
        <taxon>Lepidoptera</taxon>
        <taxon>Glossata</taxon>
        <taxon>Ditrysia</taxon>
        <taxon>Yponomeutoidea</taxon>
        <taxon>Plutellidae</taxon>
        <taxon>Plutella</taxon>
    </lineage>
</organism>
<dbReference type="Proteomes" id="UP000823941">
    <property type="component" value="Chromosome 26"/>
</dbReference>
<dbReference type="InterPro" id="IPR048413">
    <property type="entry name" value="Htt_C-HEAT_rpt"/>
</dbReference>
<reference evidence="1 2" key="1">
    <citation type="submission" date="2021-06" db="EMBL/GenBank/DDBJ databases">
        <title>A haploid diamondback moth (Plutella xylostella L.) genome assembly resolves 31 chromosomes and identifies a diamide resistance mutation.</title>
        <authorList>
            <person name="Ward C.M."/>
            <person name="Perry K.D."/>
            <person name="Baker G."/>
            <person name="Powis K."/>
            <person name="Heckel D.G."/>
            <person name="Baxter S.W."/>
        </authorList>
    </citation>
    <scope>NUCLEOTIDE SEQUENCE [LARGE SCALE GENOMIC DNA]</scope>
    <source>
        <strain evidence="1 2">LV</strain>
        <tissue evidence="1">Single pupa</tissue>
    </source>
</reference>
<evidence type="ECO:0000313" key="1">
    <source>
        <dbReference type="EMBL" id="KAG7297483.1"/>
    </source>
</evidence>